<proteinExistence type="predicted"/>
<dbReference type="EMBL" id="FNFO01000007">
    <property type="protein sequence ID" value="SDL63969.1"/>
    <property type="molecule type" value="Genomic_DNA"/>
</dbReference>
<organism evidence="1 2">
    <name type="scientific">Catalinimonas alkaloidigena</name>
    <dbReference type="NCBI Taxonomy" id="1075417"/>
    <lineage>
        <taxon>Bacteria</taxon>
        <taxon>Pseudomonadati</taxon>
        <taxon>Bacteroidota</taxon>
        <taxon>Cytophagia</taxon>
        <taxon>Cytophagales</taxon>
        <taxon>Catalimonadaceae</taxon>
        <taxon>Catalinimonas</taxon>
    </lineage>
</organism>
<gene>
    <name evidence="1" type="ORF">SAMN05421823_107128</name>
</gene>
<evidence type="ECO:0000313" key="2">
    <source>
        <dbReference type="Proteomes" id="UP000198510"/>
    </source>
</evidence>
<dbReference type="Proteomes" id="UP000198510">
    <property type="component" value="Unassembled WGS sequence"/>
</dbReference>
<sequence>MPKVLRPHAKGSEDIEGWKQSVQIDATHIQDIDDPSGGKARKVITSIPSPFARMHLFETAFEFVTQDRTGDLRQRTIYHTLVSQCLDLLEIVFNLPKFRQAGKNLQFHRWNLAGEVQKLKAHPKHRLLGETLGLYLGLTNPNLRSHFYGFGDLYLLYYNYRVIGGSSPFTLFFAAPDVEPLDLTSAKGYRFFEKPVALPDRPEPFQLYLHKLFLAYPPLREENFCRQMAEYLERSLKQRPDLEQEVNRMRLEGGYDANQFQKEYGPLLDKSNSPVVVKQVPLAGEKIGTTKPEEVSDFVIAATVPADERPPLVLKEGHYPGWRYVAGEWKQETKVPIKEGKALSDRVLPGLAEPYPYLAIGDFLEDYLLKLPYELNSARFNTGEVQYEADTERQLLFKFPYLLPIKKEYFRYFKLEDLTRQLKFFIEYGGVRVQLRIPVKRGEIVFERRYYDNPQNPKDASGREIPEKGKILTAQIGMGVFPFYKYEDQRQYNDLYKVMLVDLDISGYYAYRPYDLQFYVDNQPITESGSAWGLKKTVRVEKGEGNPGSTYYEVFNTHFDFAELVHPEEGKFGDPVKGLIIPRWERLTRGTKEYTFAIDFGTTNTHLAWTDSPTKPPRPFTISEEDLQVVLLNQPLQDASQRAGDRYGPGSFGDAIELHTIQTREFIPSIIDGSSFFQFPIRTAVCEVRDFSNRPTDLLGNINIGFSVNAENKIPAHTRYHTNLKWETDLGQKGVDRIDVFFRELLRLIRNKVALNDGIVGQTRIVWFAPLSLDHFSRNQFEDKWKTHFQNIFKTDRTPIYLTESAAPYYYLNATSQVVPGRDENLLNIDIGGGTTDLLFFVEQQPTYGSSFRFAGDALWGDGFNTISQKDNGFLQAFRQSIARIPRSEQTSKVISYFEEALKNPDFNSADVVNLLFTYDQVNGYQFSDELNRVKHLRLILLLHFAAIMYHSAQIIQALGIKLPRYITFSGKGSLYLNRLAGGSNLGSLERLTRLMLKAVTGEEPPANFRLVQTPNPKEATANGGVYYTPNVHGSTETQNVRLVGTGEGQEVQAAGVHYKDVDVALRDQVIQNAERFFALMLDTPEITRMFKDEFAIEADLPALRQSIQSKLRDSLNNGLNRAMERRDVREDLLNETLFFFPIKHTLYELSKEVFAQYHAQ</sequence>
<dbReference type="RefSeq" id="WP_089684440.1">
    <property type="nucleotide sequence ID" value="NZ_FNFO01000007.1"/>
</dbReference>
<protein>
    <submittedName>
        <fullName evidence="1">Uncharacterized protein</fullName>
    </submittedName>
</protein>
<evidence type="ECO:0000313" key="1">
    <source>
        <dbReference type="EMBL" id="SDL63969.1"/>
    </source>
</evidence>
<dbReference type="OrthoDB" id="1028138at2"/>
<dbReference type="AlphaFoldDB" id="A0A1G9LPJ3"/>
<dbReference type="STRING" id="1075417.SAMN05421823_107128"/>
<dbReference type="InterPro" id="IPR043129">
    <property type="entry name" value="ATPase_NBD"/>
</dbReference>
<name>A0A1G9LPJ3_9BACT</name>
<dbReference type="SUPFAM" id="SSF53067">
    <property type="entry name" value="Actin-like ATPase domain"/>
    <property type="match status" value="1"/>
</dbReference>
<keyword evidence="2" id="KW-1185">Reference proteome</keyword>
<reference evidence="1 2" key="1">
    <citation type="submission" date="2016-10" db="EMBL/GenBank/DDBJ databases">
        <authorList>
            <person name="de Groot N.N."/>
        </authorList>
    </citation>
    <scope>NUCLEOTIDE SEQUENCE [LARGE SCALE GENOMIC DNA]</scope>
    <source>
        <strain evidence="1 2">DSM 25186</strain>
    </source>
</reference>
<accession>A0A1G9LPJ3</accession>